<keyword evidence="5" id="KW-0963">Cytoplasm</keyword>
<dbReference type="EMBL" id="BAABAS010000020">
    <property type="protein sequence ID" value="GAA4239243.1"/>
    <property type="molecule type" value="Genomic_DNA"/>
</dbReference>
<evidence type="ECO:0000256" key="12">
    <source>
        <dbReference type="SAM" id="MobiDB-lite"/>
    </source>
</evidence>
<dbReference type="PANTHER" id="PTHR11579">
    <property type="entry name" value="PROTEIN-L-ISOASPARTATE O-METHYLTRANSFERASE"/>
    <property type="match status" value="1"/>
</dbReference>
<dbReference type="GO" id="GO:0008168">
    <property type="term" value="F:methyltransferase activity"/>
    <property type="evidence" value="ECO:0007669"/>
    <property type="project" value="UniProtKB-KW"/>
</dbReference>
<comment type="caution">
    <text evidence="13">The sequence shown here is derived from an EMBL/GenBank/DDBJ whole genome shotgun (WGS) entry which is preliminary data.</text>
</comment>
<accession>A0ABP8CHQ8</accession>
<evidence type="ECO:0000256" key="7">
    <source>
        <dbReference type="ARBA" id="ARBA00022679"/>
    </source>
</evidence>
<keyword evidence="8" id="KW-0949">S-adenosyl-L-methionine</keyword>
<dbReference type="Pfam" id="PF01135">
    <property type="entry name" value="PCMT"/>
    <property type="match status" value="1"/>
</dbReference>
<protein>
    <recommendedName>
        <fullName evidence="4">Protein-L-isoaspartate O-methyltransferase</fullName>
        <ecNumber evidence="3">2.1.1.77</ecNumber>
    </recommendedName>
    <alternativeName>
        <fullName evidence="11">L-isoaspartyl protein carboxyl methyltransferase</fullName>
    </alternativeName>
    <alternativeName>
        <fullName evidence="9">Protein L-isoaspartyl methyltransferase</fullName>
    </alternativeName>
    <alternativeName>
        <fullName evidence="10">Protein-beta-aspartate methyltransferase</fullName>
    </alternativeName>
</protein>
<dbReference type="InterPro" id="IPR029063">
    <property type="entry name" value="SAM-dependent_MTases_sf"/>
</dbReference>
<dbReference type="Proteomes" id="UP001501710">
    <property type="component" value="Unassembled WGS sequence"/>
</dbReference>
<dbReference type="GO" id="GO:0032259">
    <property type="term" value="P:methylation"/>
    <property type="evidence" value="ECO:0007669"/>
    <property type="project" value="UniProtKB-KW"/>
</dbReference>
<evidence type="ECO:0000256" key="11">
    <source>
        <dbReference type="ARBA" id="ARBA00031350"/>
    </source>
</evidence>
<sequence>MTDHVWKDHAARLAETVAHRGSRWYAPIATTPRHRFVPRWWQADGDAWTVRDGMADESEWLRVAYSDRTLVTRVGTTHADHAPESGRATGRPTSSSTLPGLVVGMLRHARIADDSSVLDVGTGSGYSAGVLSAHLGDGQVTSVDIDPYLTEIAAERLAGIDRRPDIVTLDATGPLPGTYDRIVSMVSVRPIPPTWLAALKPGGRLVTTVTNTTLIITADRTADGGAVGWVERDRAGFMATRSAGDYPPADVLDAVRDLDGDTVTTGRYPVLDVVEAWDLQSMLELTAPDIQHRFEQRPDQRRTAWMFHADGSWARATGHRGDPPTVHQAGPRRLWDVLEAIRHRLNMSGELPVRGARVTINPEGTITLHRGHWSAVIAE</sequence>
<comment type="subcellular location">
    <subcellularLocation>
        <location evidence="1">Cytoplasm</location>
    </subcellularLocation>
</comment>
<keyword evidence="14" id="KW-1185">Reference proteome</keyword>
<proteinExistence type="inferred from homology"/>
<gene>
    <name evidence="13" type="ORF">GCM10022254_58530</name>
</gene>
<evidence type="ECO:0000313" key="13">
    <source>
        <dbReference type="EMBL" id="GAA4239243.1"/>
    </source>
</evidence>
<evidence type="ECO:0000256" key="4">
    <source>
        <dbReference type="ARBA" id="ARBA00013346"/>
    </source>
</evidence>
<evidence type="ECO:0000256" key="8">
    <source>
        <dbReference type="ARBA" id="ARBA00022691"/>
    </source>
</evidence>
<keyword evidence="7" id="KW-0808">Transferase</keyword>
<dbReference type="InterPro" id="IPR000682">
    <property type="entry name" value="PCMT"/>
</dbReference>
<name>A0ABP8CHQ8_9ACTN</name>
<reference evidence="14" key="1">
    <citation type="journal article" date="2019" name="Int. J. Syst. Evol. Microbiol.">
        <title>The Global Catalogue of Microorganisms (GCM) 10K type strain sequencing project: providing services to taxonomists for standard genome sequencing and annotation.</title>
        <authorList>
            <consortium name="The Broad Institute Genomics Platform"/>
            <consortium name="The Broad Institute Genome Sequencing Center for Infectious Disease"/>
            <person name="Wu L."/>
            <person name="Ma J."/>
        </authorList>
    </citation>
    <scope>NUCLEOTIDE SEQUENCE [LARGE SCALE GENOMIC DNA]</scope>
    <source>
        <strain evidence="14">JCM 17440</strain>
    </source>
</reference>
<keyword evidence="6 13" id="KW-0489">Methyltransferase</keyword>
<evidence type="ECO:0000256" key="10">
    <source>
        <dbReference type="ARBA" id="ARBA00031323"/>
    </source>
</evidence>
<evidence type="ECO:0000256" key="6">
    <source>
        <dbReference type="ARBA" id="ARBA00022603"/>
    </source>
</evidence>
<organism evidence="13 14">
    <name type="scientific">Actinomadura meridiana</name>
    <dbReference type="NCBI Taxonomy" id="559626"/>
    <lineage>
        <taxon>Bacteria</taxon>
        <taxon>Bacillati</taxon>
        <taxon>Actinomycetota</taxon>
        <taxon>Actinomycetes</taxon>
        <taxon>Streptosporangiales</taxon>
        <taxon>Thermomonosporaceae</taxon>
        <taxon>Actinomadura</taxon>
    </lineage>
</organism>
<dbReference type="SUPFAM" id="SSF53335">
    <property type="entry name" value="S-adenosyl-L-methionine-dependent methyltransferases"/>
    <property type="match status" value="1"/>
</dbReference>
<evidence type="ECO:0000256" key="9">
    <source>
        <dbReference type="ARBA" id="ARBA00030757"/>
    </source>
</evidence>
<evidence type="ECO:0000256" key="5">
    <source>
        <dbReference type="ARBA" id="ARBA00022490"/>
    </source>
</evidence>
<dbReference type="EC" id="2.1.1.77" evidence="3"/>
<evidence type="ECO:0000313" key="14">
    <source>
        <dbReference type="Proteomes" id="UP001501710"/>
    </source>
</evidence>
<evidence type="ECO:0000256" key="1">
    <source>
        <dbReference type="ARBA" id="ARBA00004496"/>
    </source>
</evidence>
<dbReference type="Gene3D" id="3.40.50.150">
    <property type="entry name" value="Vaccinia Virus protein VP39"/>
    <property type="match status" value="1"/>
</dbReference>
<evidence type="ECO:0000256" key="2">
    <source>
        <dbReference type="ARBA" id="ARBA00005369"/>
    </source>
</evidence>
<dbReference type="CDD" id="cd02440">
    <property type="entry name" value="AdoMet_MTases"/>
    <property type="match status" value="1"/>
</dbReference>
<dbReference type="RefSeq" id="WP_344903047.1">
    <property type="nucleotide sequence ID" value="NZ_BAABAS010000020.1"/>
</dbReference>
<dbReference type="PANTHER" id="PTHR11579:SF0">
    <property type="entry name" value="PROTEIN-L-ISOASPARTATE(D-ASPARTATE) O-METHYLTRANSFERASE"/>
    <property type="match status" value="1"/>
</dbReference>
<feature type="region of interest" description="Disordered" evidence="12">
    <location>
        <begin position="76"/>
        <end position="95"/>
    </location>
</feature>
<comment type="similarity">
    <text evidence="2">Belongs to the methyltransferase superfamily. L-isoaspartyl/D-aspartyl protein methyltransferase family.</text>
</comment>
<evidence type="ECO:0000256" key="3">
    <source>
        <dbReference type="ARBA" id="ARBA00011890"/>
    </source>
</evidence>